<accession>A0A9P0D8Q5</accession>
<gene>
    <name evidence="2" type="ORF">PSYICH_LOCUS12658</name>
</gene>
<proteinExistence type="predicted"/>
<dbReference type="AlphaFoldDB" id="A0A9P0D8Q5"/>
<evidence type="ECO:0000313" key="3">
    <source>
        <dbReference type="Proteomes" id="UP001153636"/>
    </source>
</evidence>
<evidence type="ECO:0000256" key="1">
    <source>
        <dbReference type="SAM" id="MobiDB-lite"/>
    </source>
</evidence>
<feature type="region of interest" description="Disordered" evidence="1">
    <location>
        <begin position="97"/>
        <end position="136"/>
    </location>
</feature>
<dbReference type="EMBL" id="OV651818">
    <property type="protein sequence ID" value="CAH1111912.1"/>
    <property type="molecule type" value="Genomic_DNA"/>
</dbReference>
<sequence length="365" mass="41917">MVNTWTVVEFLDQSVEAVPSHWITNNKCSWPHYLKEQLLKAIKHCENPKDDWTQHEVTIFRNATYGFDTYSFFLILLIKPILLGDYSLARRKARKAEDTSDLNSELESSKRMPKVNPRFVRSESSESDSDIESQSSHKEVVKFPQISIFKPRESLVNETNSCADYGLPSIPKIGKETTRASFTMSENSNQECSCCPVHKKAGDNSNGLLQQIYRKVSLLELKINELTFKIDNMSVSPEVNLDIWANFKLPSLDVSDFEEFEEYLNVPENIKQSALFLVKVGGDSCDEFVKRALMKLVTYQVASNFSFLGMKGKKVFKNLNIFKLLLSAGEHTNFKEKEIEDSIKKFLKRSKERAVAEEKKMNNNY</sequence>
<evidence type="ECO:0008006" key="4">
    <source>
        <dbReference type="Google" id="ProtNLM"/>
    </source>
</evidence>
<name>A0A9P0D8Q5_9CUCU</name>
<organism evidence="2 3">
    <name type="scientific">Psylliodes chrysocephalus</name>
    <dbReference type="NCBI Taxonomy" id="3402493"/>
    <lineage>
        <taxon>Eukaryota</taxon>
        <taxon>Metazoa</taxon>
        <taxon>Ecdysozoa</taxon>
        <taxon>Arthropoda</taxon>
        <taxon>Hexapoda</taxon>
        <taxon>Insecta</taxon>
        <taxon>Pterygota</taxon>
        <taxon>Neoptera</taxon>
        <taxon>Endopterygota</taxon>
        <taxon>Coleoptera</taxon>
        <taxon>Polyphaga</taxon>
        <taxon>Cucujiformia</taxon>
        <taxon>Chrysomeloidea</taxon>
        <taxon>Chrysomelidae</taxon>
        <taxon>Galerucinae</taxon>
        <taxon>Alticini</taxon>
        <taxon>Psylliodes</taxon>
    </lineage>
</organism>
<evidence type="ECO:0000313" key="2">
    <source>
        <dbReference type="EMBL" id="CAH1111912.1"/>
    </source>
</evidence>
<dbReference type="Proteomes" id="UP001153636">
    <property type="component" value="Chromosome 6"/>
</dbReference>
<reference evidence="2" key="1">
    <citation type="submission" date="2022-01" db="EMBL/GenBank/DDBJ databases">
        <authorList>
            <person name="King R."/>
        </authorList>
    </citation>
    <scope>NUCLEOTIDE SEQUENCE</scope>
</reference>
<protein>
    <recommendedName>
        <fullName evidence="4">DUF4806 domain-containing protein</fullName>
    </recommendedName>
</protein>
<dbReference type="PANTHER" id="PTHR34153">
    <property type="entry name" value="SI:CH211-262H13.3-RELATED-RELATED"/>
    <property type="match status" value="1"/>
</dbReference>
<keyword evidence="3" id="KW-1185">Reference proteome</keyword>
<dbReference type="PANTHER" id="PTHR34153:SF2">
    <property type="entry name" value="SI:CH211-262H13.3-RELATED"/>
    <property type="match status" value="1"/>
</dbReference>
<dbReference type="OrthoDB" id="6784356at2759"/>